<comment type="caution">
    <text evidence="1">The sequence shown here is derived from an EMBL/GenBank/DDBJ whole genome shotgun (WGS) entry which is preliminary data.</text>
</comment>
<gene>
    <name evidence="1" type="ORF">RPERSI_LOCUS27587</name>
</gene>
<proteinExistence type="predicted"/>
<sequence>EAFLIDSDIGSIDKYASNSSASSVIVCCEINDINYFYLLSIADIEDKA</sequence>
<evidence type="ECO:0000313" key="1">
    <source>
        <dbReference type="EMBL" id="CAG8829765.1"/>
    </source>
</evidence>
<dbReference type="EMBL" id="CAJVQC010097851">
    <property type="protein sequence ID" value="CAG8829765.1"/>
    <property type="molecule type" value="Genomic_DNA"/>
</dbReference>
<name>A0ACA9S874_9GLOM</name>
<protein>
    <submittedName>
        <fullName evidence="1">27164_t:CDS:1</fullName>
    </submittedName>
</protein>
<evidence type="ECO:0000313" key="2">
    <source>
        <dbReference type="Proteomes" id="UP000789920"/>
    </source>
</evidence>
<dbReference type="Proteomes" id="UP000789920">
    <property type="component" value="Unassembled WGS sequence"/>
</dbReference>
<organism evidence="1 2">
    <name type="scientific">Racocetra persica</name>
    <dbReference type="NCBI Taxonomy" id="160502"/>
    <lineage>
        <taxon>Eukaryota</taxon>
        <taxon>Fungi</taxon>
        <taxon>Fungi incertae sedis</taxon>
        <taxon>Mucoromycota</taxon>
        <taxon>Glomeromycotina</taxon>
        <taxon>Glomeromycetes</taxon>
        <taxon>Diversisporales</taxon>
        <taxon>Gigasporaceae</taxon>
        <taxon>Racocetra</taxon>
    </lineage>
</organism>
<feature type="non-terminal residue" evidence="1">
    <location>
        <position position="48"/>
    </location>
</feature>
<keyword evidence="2" id="KW-1185">Reference proteome</keyword>
<reference evidence="1" key="1">
    <citation type="submission" date="2021-06" db="EMBL/GenBank/DDBJ databases">
        <authorList>
            <person name="Kallberg Y."/>
            <person name="Tangrot J."/>
            <person name="Rosling A."/>
        </authorList>
    </citation>
    <scope>NUCLEOTIDE SEQUENCE</scope>
    <source>
        <strain evidence="1">MA461A</strain>
    </source>
</reference>
<feature type="non-terminal residue" evidence="1">
    <location>
        <position position="1"/>
    </location>
</feature>
<accession>A0ACA9S874</accession>